<sequence length="35" mass="3861">MTQQQADPLTQDPPPQHPSPCPGWCCTPTTTDHDE</sequence>
<name>A0A1I3MBU1_9ACTN</name>
<reference evidence="2 3" key="1">
    <citation type="submission" date="2016-10" db="EMBL/GenBank/DDBJ databases">
        <authorList>
            <person name="de Groot N.N."/>
        </authorList>
    </citation>
    <scope>NUCLEOTIDE SEQUENCE [LARGE SCALE GENOMIC DNA]</scope>
    <source>
        <strain evidence="2 3">CGMCC 1.11156</strain>
    </source>
</reference>
<accession>A0A1I3MBU1</accession>
<dbReference type="EMBL" id="FOQG01000015">
    <property type="protein sequence ID" value="SFI94280.1"/>
    <property type="molecule type" value="Genomic_DNA"/>
</dbReference>
<feature type="compositionally biased region" description="Low complexity" evidence="1">
    <location>
        <begin position="25"/>
        <end position="35"/>
    </location>
</feature>
<organism evidence="2 3">
    <name type="scientific">Nocardioides psychrotolerans</name>
    <dbReference type="NCBI Taxonomy" id="1005945"/>
    <lineage>
        <taxon>Bacteria</taxon>
        <taxon>Bacillati</taxon>
        <taxon>Actinomycetota</taxon>
        <taxon>Actinomycetes</taxon>
        <taxon>Propionibacteriales</taxon>
        <taxon>Nocardioidaceae</taxon>
        <taxon>Nocardioides</taxon>
    </lineage>
</organism>
<feature type="compositionally biased region" description="Pro residues" evidence="1">
    <location>
        <begin position="11"/>
        <end position="21"/>
    </location>
</feature>
<gene>
    <name evidence="2" type="ORF">SAMN05216561_11537</name>
</gene>
<feature type="region of interest" description="Disordered" evidence="1">
    <location>
        <begin position="1"/>
        <end position="35"/>
    </location>
</feature>
<evidence type="ECO:0000256" key="1">
    <source>
        <dbReference type="SAM" id="MobiDB-lite"/>
    </source>
</evidence>
<dbReference type="Proteomes" id="UP000198649">
    <property type="component" value="Unassembled WGS sequence"/>
</dbReference>
<keyword evidence="3" id="KW-1185">Reference proteome</keyword>
<protein>
    <submittedName>
        <fullName evidence="2">Uncharacterized protein</fullName>
    </submittedName>
</protein>
<proteinExistence type="predicted"/>
<evidence type="ECO:0000313" key="2">
    <source>
        <dbReference type="EMBL" id="SFI94280.1"/>
    </source>
</evidence>
<dbReference type="AlphaFoldDB" id="A0A1I3MBU1"/>
<evidence type="ECO:0000313" key="3">
    <source>
        <dbReference type="Proteomes" id="UP000198649"/>
    </source>
</evidence>